<dbReference type="SUPFAM" id="SSF55920">
    <property type="entry name" value="Creatinase/aminopeptidase"/>
    <property type="match status" value="1"/>
</dbReference>
<dbReference type="Proteomes" id="UP000543598">
    <property type="component" value="Unassembled WGS sequence"/>
</dbReference>
<dbReference type="Gene3D" id="3.90.230.10">
    <property type="entry name" value="Creatinase/methionine aminopeptidase superfamily"/>
    <property type="match status" value="1"/>
</dbReference>
<comment type="caution">
    <text evidence="3">The sequence shown here is derived from an EMBL/GenBank/DDBJ whole genome shotgun (WGS) entry which is preliminary data.</text>
</comment>
<reference evidence="3 4" key="1">
    <citation type="submission" date="2020-05" db="EMBL/GenBank/DDBJ databases">
        <title>MicrobeNet Type strains.</title>
        <authorList>
            <person name="Nicholson A.C."/>
        </authorList>
    </citation>
    <scope>NUCLEOTIDE SEQUENCE [LARGE SCALE GENOMIC DNA]</scope>
    <source>
        <strain evidence="3 4">JCM 14282</strain>
    </source>
</reference>
<dbReference type="InterPro" id="IPR001714">
    <property type="entry name" value="Pept_M24_MAP"/>
</dbReference>
<keyword evidence="3" id="KW-0031">Aminopeptidase</keyword>
<keyword evidence="3" id="KW-0378">Hydrolase</keyword>
<feature type="domain" description="Peptidase M24" evidence="1">
    <location>
        <begin position="169"/>
        <end position="371"/>
    </location>
</feature>
<dbReference type="AlphaFoldDB" id="A0A7Y2Q0P8"/>
<dbReference type="InterPro" id="IPR029149">
    <property type="entry name" value="Creatin/AminoP/Spt16_N"/>
</dbReference>
<evidence type="ECO:0000313" key="3">
    <source>
        <dbReference type="EMBL" id="NNH03115.1"/>
    </source>
</evidence>
<dbReference type="EMBL" id="JABEMB010000003">
    <property type="protein sequence ID" value="NNH03115.1"/>
    <property type="molecule type" value="Genomic_DNA"/>
</dbReference>
<proteinExistence type="predicted"/>
<dbReference type="PRINTS" id="PR00599">
    <property type="entry name" value="MAPEPTIDASE"/>
</dbReference>
<sequence>MHEYLEFPVEEFHSRIARTRRLMADAGVDALLVTAANNLTYLSGYRSALFESQFRPFVALVPLVGDPVLILPSLEKGVGEGYSWIDDLRTWGTQPGDLTADPLAAIISIVASEGYGSARIGIELDLQRFGLTHGQYATLQAGLPGVTWVDSSALLWKARSVKSPAEVARLRKAAEISDAAWHAVLDQATVGTTEREIHRILGETFMAEGGDPDGFIVVNAGVGRYKMANPFASDYALQGGDMCIIDYGAVYKGYWCDLTRAFFAGSVGERQKELYEFSVAATAAVFDFVKPGVTCSEVDAFGEAFIRDAGLGHLLLHRTGHAIGLEMHELPSLGITDTTVIEEGMVLAIEPALYDFEVGAFRMEDIIVVTESGAEYLSNGERSLRVL</sequence>
<dbReference type="InterPro" id="IPR000994">
    <property type="entry name" value="Pept_M24"/>
</dbReference>
<dbReference type="SUPFAM" id="SSF53092">
    <property type="entry name" value="Creatinase/prolidase N-terminal domain"/>
    <property type="match status" value="1"/>
</dbReference>
<protein>
    <submittedName>
        <fullName evidence="3">Aminopeptidase P family protein</fullName>
    </submittedName>
</protein>
<evidence type="ECO:0000259" key="1">
    <source>
        <dbReference type="Pfam" id="PF00557"/>
    </source>
</evidence>
<keyword evidence="4" id="KW-1185">Reference proteome</keyword>
<evidence type="ECO:0000313" key="4">
    <source>
        <dbReference type="Proteomes" id="UP000543598"/>
    </source>
</evidence>
<dbReference type="InterPro" id="IPR050659">
    <property type="entry name" value="Peptidase_M24B"/>
</dbReference>
<dbReference type="GO" id="GO:0004177">
    <property type="term" value="F:aminopeptidase activity"/>
    <property type="evidence" value="ECO:0007669"/>
    <property type="project" value="UniProtKB-KW"/>
</dbReference>
<keyword evidence="3" id="KW-0645">Protease</keyword>
<dbReference type="InterPro" id="IPR036005">
    <property type="entry name" value="Creatinase/aminopeptidase-like"/>
</dbReference>
<name>A0A7Y2Q0P8_9MICO</name>
<gene>
    <name evidence="3" type="ORF">HLA99_04520</name>
</gene>
<dbReference type="GO" id="GO:0008235">
    <property type="term" value="F:metalloexopeptidase activity"/>
    <property type="evidence" value="ECO:0007669"/>
    <property type="project" value="UniProtKB-ARBA"/>
</dbReference>
<dbReference type="PANTHER" id="PTHR46112:SF3">
    <property type="entry name" value="AMINOPEPTIDASE YPDF"/>
    <property type="match status" value="1"/>
</dbReference>
<evidence type="ECO:0000259" key="2">
    <source>
        <dbReference type="Pfam" id="PF01321"/>
    </source>
</evidence>
<dbReference type="Gene3D" id="3.40.350.10">
    <property type="entry name" value="Creatinase/prolidase N-terminal domain"/>
    <property type="match status" value="1"/>
</dbReference>
<dbReference type="InterPro" id="IPR000587">
    <property type="entry name" value="Creatinase_N"/>
</dbReference>
<dbReference type="RefSeq" id="WP_167034653.1">
    <property type="nucleotide sequence ID" value="NZ_BAAANA010000002.1"/>
</dbReference>
<organism evidence="3 4">
    <name type="scientific">Microbacterium ulmi</name>
    <dbReference type="NCBI Taxonomy" id="179095"/>
    <lineage>
        <taxon>Bacteria</taxon>
        <taxon>Bacillati</taxon>
        <taxon>Actinomycetota</taxon>
        <taxon>Actinomycetes</taxon>
        <taxon>Micrococcales</taxon>
        <taxon>Microbacteriaceae</taxon>
        <taxon>Microbacterium</taxon>
    </lineage>
</organism>
<feature type="domain" description="Creatinase N-terminal" evidence="2">
    <location>
        <begin position="15"/>
        <end position="161"/>
    </location>
</feature>
<dbReference type="Pfam" id="PF01321">
    <property type="entry name" value="Creatinase_N"/>
    <property type="match status" value="1"/>
</dbReference>
<dbReference type="PANTHER" id="PTHR46112">
    <property type="entry name" value="AMINOPEPTIDASE"/>
    <property type="match status" value="1"/>
</dbReference>
<dbReference type="Pfam" id="PF00557">
    <property type="entry name" value="Peptidase_M24"/>
    <property type="match status" value="1"/>
</dbReference>
<accession>A0A7Y2Q0P8</accession>